<dbReference type="EMBL" id="CAMXCT020001805">
    <property type="protein sequence ID" value="CAL1146611.1"/>
    <property type="molecule type" value="Genomic_DNA"/>
</dbReference>
<evidence type="ECO:0000259" key="3">
    <source>
        <dbReference type="Pfam" id="PF07727"/>
    </source>
</evidence>
<keyword evidence="1" id="KW-0175">Coiled coil</keyword>
<dbReference type="InterPro" id="IPR043502">
    <property type="entry name" value="DNA/RNA_pol_sf"/>
</dbReference>
<dbReference type="CDD" id="cd09272">
    <property type="entry name" value="RNase_HI_RT_Ty1"/>
    <property type="match status" value="1"/>
</dbReference>
<dbReference type="OrthoDB" id="409632at2759"/>
<keyword evidence="5" id="KW-0378">Hydrolase</keyword>
<evidence type="ECO:0000313" key="5">
    <source>
        <dbReference type="EMBL" id="CAL4780548.1"/>
    </source>
</evidence>
<sequence>MEVWAEEDEVKEGGEEKKEDALVPGGAPPEPPYLLPPPEKKEGEEELKPGGFDIKIFRLAAPMITKTAREVTKTAMDFILKLRMDGFHIGRIHSDRGGSEELQNTNTSAAQTSRCGQRMLAISGSLCRCLEQKLAAWRRSKLSTLHAGRPCEASHMETGCLRAHRGETVKYQFPAPEEHGHWVQAEEERPRVTKYVLRKAKEPITDQKCVAIEKELADALTTRRRLREKTSVRKIEIEEKDLKDEEKEEEKVQQLRHRLSRMIEEEMKHMVEDDPDIAVEELKWVAKMKRMMEEPSEEDEILQTKVISTREVVKSWKSWLEAIDAEVQSLLEKKEALKKIARKELEEIQKKAAQEGRTVEIIPSKLVFTIKAGSNGSKRKTRWVICRNHESKKDSEQTFSSGADAAAFRLSIWAAARYQWAGAGIDIKTAFLNALMDQDDQEAVLIVRPPALFTEKGYMAPDDFFVPQRAVYGLRRSPRLWGTCRDETMESFQIEAEDSRGGKESSIYELFNQNQTFGDHVLWGLVMTYVDDIFICSSHSILEAIKEKFQETWKTSTPEYVSEHPIRAQKFVGEVLWLLTRSRPDLMYGVSRMGSNVLKNPVKVMELGDQMKGYLKRTQDEGLRYQVDFKDEIVLQAYSDASFSTEGSESHGSFLISLEGSPILWRAGRQSLVTLSTAESEMTEVIEAMTAGESIAVMVQEPYEVVIKVSYTDSQAAEAILTCDGGSWRTRHLRLRSSFARQSISRGDWLIQHVAGEPMIADLGTKALSAKSHHPEVSLEKRSEEKRLRKEA</sequence>
<dbReference type="SUPFAM" id="SSF56672">
    <property type="entry name" value="DNA/RNA polymerases"/>
    <property type="match status" value="1"/>
</dbReference>
<gene>
    <name evidence="4" type="ORF">C1SCF055_LOCUS20006</name>
</gene>
<dbReference type="Proteomes" id="UP001152797">
    <property type="component" value="Unassembled WGS sequence"/>
</dbReference>
<dbReference type="GO" id="GO:0008233">
    <property type="term" value="F:peptidase activity"/>
    <property type="evidence" value="ECO:0007669"/>
    <property type="project" value="UniProtKB-KW"/>
</dbReference>
<dbReference type="EMBL" id="CAMXCT010001805">
    <property type="protein sequence ID" value="CAI3993236.1"/>
    <property type="molecule type" value="Genomic_DNA"/>
</dbReference>
<evidence type="ECO:0000256" key="1">
    <source>
        <dbReference type="SAM" id="Coils"/>
    </source>
</evidence>
<feature type="coiled-coil region" evidence="1">
    <location>
        <begin position="209"/>
        <end position="265"/>
    </location>
</feature>
<comment type="caution">
    <text evidence="4">The sequence shown here is derived from an EMBL/GenBank/DDBJ whole genome shotgun (WGS) entry which is preliminary data.</text>
</comment>
<feature type="coiled-coil region" evidence="1">
    <location>
        <begin position="320"/>
        <end position="358"/>
    </location>
</feature>
<protein>
    <submittedName>
        <fullName evidence="5">Copia protein (Gag-int-pol protein) [Cleaved into: Copia VLP protein Copia protease ]</fullName>
    </submittedName>
</protein>
<evidence type="ECO:0000313" key="4">
    <source>
        <dbReference type="EMBL" id="CAI3993236.1"/>
    </source>
</evidence>
<keyword evidence="5" id="KW-0645">Protease</keyword>
<feature type="compositionally biased region" description="Basic and acidic residues" evidence="2">
    <location>
        <begin position="11"/>
        <end position="21"/>
    </location>
</feature>
<feature type="region of interest" description="Disordered" evidence="2">
    <location>
        <begin position="1"/>
        <end position="46"/>
    </location>
</feature>
<feature type="compositionally biased region" description="Basic and acidic residues" evidence="2">
    <location>
        <begin position="773"/>
        <end position="792"/>
    </location>
</feature>
<feature type="domain" description="Reverse transcriptase Ty1/copia-type" evidence="3">
    <location>
        <begin position="359"/>
        <end position="556"/>
    </location>
</feature>
<dbReference type="GO" id="GO:0006508">
    <property type="term" value="P:proteolysis"/>
    <property type="evidence" value="ECO:0007669"/>
    <property type="project" value="UniProtKB-KW"/>
</dbReference>
<accession>A0A9P1CN56</accession>
<keyword evidence="6" id="KW-1185">Reference proteome</keyword>
<dbReference type="InterPro" id="IPR013103">
    <property type="entry name" value="RVT_2"/>
</dbReference>
<reference evidence="4" key="1">
    <citation type="submission" date="2022-10" db="EMBL/GenBank/DDBJ databases">
        <authorList>
            <person name="Chen Y."/>
            <person name="Dougan E. K."/>
            <person name="Chan C."/>
            <person name="Rhodes N."/>
            <person name="Thang M."/>
        </authorList>
    </citation>
    <scope>NUCLEOTIDE SEQUENCE</scope>
</reference>
<feature type="compositionally biased region" description="Pro residues" evidence="2">
    <location>
        <begin position="26"/>
        <end position="37"/>
    </location>
</feature>
<name>A0A9P1CN56_9DINO</name>
<dbReference type="PANTHER" id="PTHR11439">
    <property type="entry name" value="GAG-POL-RELATED RETROTRANSPOSON"/>
    <property type="match status" value="1"/>
</dbReference>
<evidence type="ECO:0000256" key="2">
    <source>
        <dbReference type="SAM" id="MobiDB-lite"/>
    </source>
</evidence>
<evidence type="ECO:0000313" key="6">
    <source>
        <dbReference type="Proteomes" id="UP001152797"/>
    </source>
</evidence>
<dbReference type="Pfam" id="PF07727">
    <property type="entry name" value="RVT_2"/>
    <property type="match status" value="1"/>
</dbReference>
<proteinExistence type="predicted"/>
<dbReference type="EMBL" id="CAMXCT030001805">
    <property type="protein sequence ID" value="CAL4780548.1"/>
    <property type="molecule type" value="Genomic_DNA"/>
</dbReference>
<feature type="compositionally biased region" description="Acidic residues" evidence="2">
    <location>
        <begin position="1"/>
        <end position="10"/>
    </location>
</feature>
<reference evidence="5 6" key="2">
    <citation type="submission" date="2024-05" db="EMBL/GenBank/DDBJ databases">
        <authorList>
            <person name="Chen Y."/>
            <person name="Shah S."/>
            <person name="Dougan E. K."/>
            <person name="Thang M."/>
            <person name="Chan C."/>
        </authorList>
    </citation>
    <scope>NUCLEOTIDE SEQUENCE [LARGE SCALE GENOMIC DNA]</scope>
</reference>
<organism evidence="4">
    <name type="scientific">Cladocopium goreaui</name>
    <dbReference type="NCBI Taxonomy" id="2562237"/>
    <lineage>
        <taxon>Eukaryota</taxon>
        <taxon>Sar</taxon>
        <taxon>Alveolata</taxon>
        <taxon>Dinophyceae</taxon>
        <taxon>Suessiales</taxon>
        <taxon>Symbiodiniaceae</taxon>
        <taxon>Cladocopium</taxon>
    </lineage>
</organism>
<dbReference type="AlphaFoldDB" id="A0A9P1CN56"/>
<feature type="region of interest" description="Disordered" evidence="2">
    <location>
        <begin position="771"/>
        <end position="792"/>
    </location>
</feature>